<evidence type="ECO:0000256" key="3">
    <source>
        <dbReference type="ARBA" id="ARBA00022692"/>
    </source>
</evidence>
<protein>
    <submittedName>
        <fullName evidence="6">Uncharacterized protein</fullName>
    </submittedName>
</protein>
<organism evidence="6">
    <name type="scientific">Rhizophora mucronata</name>
    <name type="common">Asiatic mangrove</name>
    <dbReference type="NCBI Taxonomy" id="61149"/>
    <lineage>
        <taxon>Eukaryota</taxon>
        <taxon>Viridiplantae</taxon>
        <taxon>Streptophyta</taxon>
        <taxon>Embryophyta</taxon>
        <taxon>Tracheophyta</taxon>
        <taxon>Spermatophyta</taxon>
        <taxon>Magnoliopsida</taxon>
        <taxon>eudicotyledons</taxon>
        <taxon>Gunneridae</taxon>
        <taxon>Pentapetalae</taxon>
        <taxon>rosids</taxon>
        <taxon>fabids</taxon>
        <taxon>Malpighiales</taxon>
        <taxon>Rhizophoraceae</taxon>
        <taxon>Rhizophora</taxon>
    </lineage>
</organism>
<keyword evidence="5" id="KW-0472">Membrane</keyword>
<accession>A0A2P2KHC2</accession>
<evidence type="ECO:0000256" key="1">
    <source>
        <dbReference type="ARBA" id="ARBA00004141"/>
    </source>
</evidence>
<dbReference type="InterPro" id="IPR029399">
    <property type="entry name" value="TMEM192"/>
</dbReference>
<dbReference type="EMBL" id="GGEC01024627">
    <property type="protein sequence ID" value="MBX05111.1"/>
    <property type="molecule type" value="Transcribed_RNA"/>
</dbReference>
<keyword evidence="4" id="KW-1133">Transmembrane helix</keyword>
<dbReference type="PANTHER" id="PTHR31592">
    <property type="entry name" value="TRANSMEMBRANE PROTEIN 192"/>
    <property type="match status" value="1"/>
</dbReference>
<reference evidence="6" key="1">
    <citation type="submission" date="2018-02" db="EMBL/GenBank/DDBJ databases">
        <title>Rhizophora mucronata_Transcriptome.</title>
        <authorList>
            <person name="Meera S.P."/>
            <person name="Sreeshan A."/>
            <person name="Augustine A."/>
        </authorList>
    </citation>
    <scope>NUCLEOTIDE SEQUENCE</scope>
    <source>
        <tissue evidence="6">Leaf</tissue>
    </source>
</reference>
<evidence type="ECO:0000256" key="2">
    <source>
        <dbReference type="ARBA" id="ARBA00006314"/>
    </source>
</evidence>
<comment type="similarity">
    <text evidence="2">Belongs to the TMEM192 family.</text>
</comment>
<dbReference type="PANTHER" id="PTHR31592:SF1">
    <property type="entry name" value="TRANSMEMBRANE PROTEIN 192"/>
    <property type="match status" value="1"/>
</dbReference>
<dbReference type="AlphaFoldDB" id="A0A2P2KHC2"/>
<evidence type="ECO:0000313" key="6">
    <source>
        <dbReference type="EMBL" id="MBX05111.1"/>
    </source>
</evidence>
<dbReference type="GO" id="GO:0005765">
    <property type="term" value="C:lysosomal membrane"/>
    <property type="evidence" value="ECO:0007669"/>
    <property type="project" value="TreeGrafter"/>
</dbReference>
<sequence>MNQLQSELRLARSVIAERDSEVQKVRATNNQYVEENERLRAILGEWSNRAAKVLSFPFQHPSLTDVLSLFYTLPLECFSDDMNS</sequence>
<evidence type="ECO:0000256" key="4">
    <source>
        <dbReference type="ARBA" id="ARBA00022989"/>
    </source>
</evidence>
<evidence type="ECO:0000256" key="5">
    <source>
        <dbReference type="ARBA" id="ARBA00023136"/>
    </source>
</evidence>
<proteinExistence type="inferred from homology"/>
<keyword evidence="3" id="KW-0812">Transmembrane</keyword>
<comment type="subcellular location">
    <subcellularLocation>
        <location evidence="1">Membrane</location>
        <topology evidence="1">Multi-pass membrane protein</topology>
    </subcellularLocation>
</comment>
<name>A0A2P2KHC2_RHIMU</name>
<dbReference type="GO" id="GO:0005770">
    <property type="term" value="C:late endosome"/>
    <property type="evidence" value="ECO:0007669"/>
    <property type="project" value="TreeGrafter"/>
</dbReference>